<dbReference type="GO" id="GO:0003746">
    <property type="term" value="F:translation elongation factor activity"/>
    <property type="evidence" value="ECO:0007669"/>
    <property type="project" value="UniProtKB-KW"/>
</dbReference>
<feature type="compositionally biased region" description="Acidic residues" evidence="1">
    <location>
        <begin position="10"/>
        <end position="22"/>
    </location>
</feature>
<sequence>MNKAFVKESDNEDDDDLPQAQA</sequence>
<proteinExistence type="predicted"/>
<reference evidence="2 3" key="1">
    <citation type="submission" date="2020-04" db="EMBL/GenBank/DDBJ databases">
        <title>Achromobacter ruhlandii genome sequencing and assembly.</title>
        <authorList>
            <person name="Martins R.C.R."/>
            <person name="Perdigao-Neto L.V."/>
            <person name="Levin A.S.S."/>
            <person name="Costa S.F."/>
        </authorList>
    </citation>
    <scope>NUCLEOTIDE SEQUENCE [LARGE SCALE GENOMIC DNA]</scope>
    <source>
        <strain evidence="2 3">9035ralo</strain>
    </source>
</reference>
<accession>A0A848NSD4</accession>
<evidence type="ECO:0000256" key="1">
    <source>
        <dbReference type="SAM" id="MobiDB-lite"/>
    </source>
</evidence>
<keyword evidence="2" id="KW-0251">Elongation factor</keyword>
<name>A0A848NSD4_9BURK</name>
<evidence type="ECO:0000313" key="2">
    <source>
        <dbReference type="EMBL" id="NMU94097.1"/>
    </source>
</evidence>
<organism evidence="2 3">
    <name type="scientific">Achromobacter ruhlandii</name>
    <dbReference type="NCBI Taxonomy" id="72557"/>
    <lineage>
        <taxon>Bacteria</taxon>
        <taxon>Pseudomonadati</taxon>
        <taxon>Pseudomonadota</taxon>
        <taxon>Betaproteobacteria</taxon>
        <taxon>Burkholderiales</taxon>
        <taxon>Alcaligenaceae</taxon>
        <taxon>Achromobacter</taxon>
    </lineage>
</organism>
<feature type="region of interest" description="Disordered" evidence="1">
    <location>
        <begin position="1"/>
        <end position="22"/>
    </location>
</feature>
<dbReference type="AlphaFoldDB" id="A0A848NSD4"/>
<dbReference type="EMBL" id="JABBZE010001287">
    <property type="protein sequence ID" value="NMU94097.1"/>
    <property type="molecule type" value="Genomic_DNA"/>
</dbReference>
<gene>
    <name evidence="2" type="ORF">HGQ98_34125</name>
</gene>
<feature type="non-terminal residue" evidence="2">
    <location>
        <position position="22"/>
    </location>
</feature>
<dbReference type="Proteomes" id="UP000542405">
    <property type="component" value="Unassembled WGS sequence"/>
</dbReference>
<keyword evidence="2" id="KW-0648">Protein biosynthesis</keyword>
<protein>
    <submittedName>
        <fullName evidence="2">Transcription elongation factor GreB</fullName>
    </submittedName>
</protein>
<comment type="caution">
    <text evidence="2">The sequence shown here is derived from an EMBL/GenBank/DDBJ whole genome shotgun (WGS) entry which is preliminary data.</text>
</comment>
<evidence type="ECO:0000313" key="3">
    <source>
        <dbReference type="Proteomes" id="UP000542405"/>
    </source>
</evidence>